<dbReference type="InterPro" id="IPR013767">
    <property type="entry name" value="PAS_fold"/>
</dbReference>
<dbReference type="SMART" id="SM00388">
    <property type="entry name" value="HisKA"/>
    <property type="match status" value="1"/>
</dbReference>
<evidence type="ECO:0000256" key="2">
    <source>
        <dbReference type="ARBA" id="ARBA00012438"/>
    </source>
</evidence>
<dbReference type="PROSITE" id="PS50112">
    <property type="entry name" value="PAS"/>
    <property type="match status" value="3"/>
</dbReference>
<dbReference type="EC" id="2.7.13.3" evidence="2"/>
<dbReference type="SUPFAM" id="SSF55785">
    <property type="entry name" value="PYP-like sensor domain (PAS domain)"/>
    <property type="match status" value="3"/>
</dbReference>
<dbReference type="SUPFAM" id="SSF55874">
    <property type="entry name" value="ATPase domain of HSP90 chaperone/DNA topoisomerase II/histidine kinase"/>
    <property type="match status" value="1"/>
</dbReference>
<keyword evidence="6" id="KW-0175">Coiled coil</keyword>
<feature type="domain" description="PAS" evidence="9">
    <location>
        <begin position="634"/>
        <end position="704"/>
    </location>
</feature>
<dbReference type="PROSITE" id="PS50113">
    <property type="entry name" value="PAC"/>
    <property type="match status" value="3"/>
</dbReference>
<evidence type="ECO:0000313" key="11">
    <source>
        <dbReference type="EMBL" id="PTA67211.1"/>
    </source>
</evidence>
<dbReference type="Pfam" id="PF00512">
    <property type="entry name" value="HisKA"/>
    <property type="match status" value="1"/>
</dbReference>
<dbReference type="InterPro" id="IPR036890">
    <property type="entry name" value="HATPase_C_sf"/>
</dbReference>
<feature type="domain" description="PAS" evidence="9">
    <location>
        <begin position="384"/>
        <end position="454"/>
    </location>
</feature>
<dbReference type="Proteomes" id="UP000240317">
    <property type="component" value="Unassembled WGS sequence"/>
</dbReference>
<feature type="domain" description="Histidine kinase" evidence="8">
    <location>
        <begin position="797"/>
        <end position="1011"/>
    </location>
</feature>
<dbReference type="InterPro" id="IPR013655">
    <property type="entry name" value="PAS_fold_3"/>
</dbReference>
<evidence type="ECO:0000259" key="8">
    <source>
        <dbReference type="PROSITE" id="PS50109"/>
    </source>
</evidence>
<dbReference type="Gene3D" id="3.30.450.40">
    <property type="match status" value="2"/>
</dbReference>
<dbReference type="CDD" id="cd00130">
    <property type="entry name" value="PAS"/>
    <property type="match status" value="3"/>
</dbReference>
<dbReference type="SMART" id="SM00086">
    <property type="entry name" value="PAC"/>
    <property type="match status" value="3"/>
</dbReference>
<dbReference type="GO" id="GO:0000155">
    <property type="term" value="F:phosphorelay sensor kinase activity"/>
    <property type="evidence" value="ECO:0007669"/>
    <property type="project" value="InterPro"/>
</dbReference>
<feature type="region of interest" description="Disordered" evidence="7">
    <location>
        <begin position="1002"/>
        <end position="1021"/>
    </location>
</feature>
<feature type="domain" description="PAC" evidence="10">
    <location>
        <begin position="585"/>
        <end position="637"/>
    </location>
</feature>
<dbReference type="Pfam" id="PF13426">
    <property type="entry name" value="PAS_9"/>
    <property type="match status" value="1"/>
</dbReference>
<dbReference type="SUPFAM" id="SSF47384">
    <property type="entry name" value="Homodimeric domain of signal transducing histidine kinase"/>
    <property type="match status" value="1"/>
</dbReference>
<feature type="domain" description="PAS" evidence="9">
    <location>
        <begin position="510"/>
        <end position="566"/>
    </location>
</feature>
<feature type="coiled-coil region" evidence="6">
    <location>
        <begin position="745"/>
        <end position="790"/>
    </location>
</feature>
<dbReference type="InterPro" id="IPR005467">
    <property type="entry name" value="His_kinase_dom"/>
</dbReference>
<dbReference type="InterPro" id="IPR001610">
    <property type="entry name" value="PAC"/>
</dbReference>
<evidence type="ECO:0000256" key="6">
    <source>
        <dbReference type="SAM" id="Coils"/>
    </source>
</evidence>
<dbReference type="PROSITE" id="PS50109">
    <property type="entry name" value="HIS_KIN"/>
    <property type="match status" value="1"/>
</dbReference>
<gene>
    <name evidence="11" type="ORF">C8263_14040</name>
</gene>
<evidence type="ECO:0000256" key="1">
    <source>
        <dbReference type="ARBA" id="ARBA00000085"/>
    </source>
</evidence>
<organism evidence="11 12">
    <name type="scientific">Deinococcus arcticus</name>
    <dbReference type="NCBI Taxonomy" id="2136176"/>
    <lineage>
        <taxon>Bacteria</taxon>
        <taxon>Thermotogati</taxon>
        <taxon>Deinococcota</taxon>
        <taxon>Deinococci</taxon>
        <taxon>Deinococcales</taxon>
        <taxon>Deinococcaceae</taxon>
        <taxon>Deinococcus</taxon>
    </lineage>
</organism>
<keyword evidence="5" id="KW-0418">Kinase</keyword>
<dbReference type="Pfam" id="PF08447">
    <property type="entry name" value="PAS_3"/>
    <property type="match status" value="1"/>
</dbReference>
<evidence type="ECO:0000256" key="4">
    <source>
        <dbReference type="ARBA" id="ARBA00022679"/>
    </source>
</evidence>
<feature type="domain" description="PAC" evidence="10">
    <location>
        <begin position="457"/>
        <end position="509"/>
    </location>
</feature>
<dbReference type="FunFam" id="3.30.565.10:FF:000006">
    <property type="entry name" value="Sensor histidine kinase WalK"/>
    <property type="match status" value="1"/>
</dbReference>
<name>A0A2T3W5Q0_9DEIO</name>
<dbReference type="Gene3D" id="1.10.287.130">
    <property type="match status" value="1"/>
</dbReference>
<dbReference type="InterPro" id="IPR003594">
    <property type="entry name" value="HATPase_dom"/>
</dbReference>
<sequence>MAAPLSCPAAGRWGRYTPGVLPPAEDAAPGAFPLTGAQAQQLLTVARALFRAVSRADVKRVILDEALRVTGAYGGTLINVVDDQTLYMVRAAGYDQPLQDTWQRFPMDPAYPVVQAIQERRAIFASLPEVHAQFPALLPLLQPHTWAIAALPLMARQEVLSAVTLSFRDETAMTPERQAFMGLLADLCAEALERGRLHDAQQRARERATVLSEVSRVLASSLDVQETLQRITSQVIAHVADWCAVYQPDGAGGLHLAAVAHQDPAKVERLRELLARFPSDPTTPGSGAWVMATGQDVLLSVIPPALLDNLPTQAQREAVADLGLHSLIQVPMNVRGRRVGVLGVASSHPARTYGPDDLDLVRELAQRAALALDNAELYEAAQFSAQRYRSLVDATRQTVWTNSASGHMLGEQPGWARLTGQPREVYEGYGWAEALHPEDYERTLAAWHRAVEQQAIYEVHQRVRVAGGRYRHFHVKAEPVTNADGTIREWVGVHTDITDQLEAEQELRDREARYRALVEHAAVGVGRTDRQGRWLDVNRAAETLLGYNRAELLSLSFQDVTHPDDRYQGGAHPYWRLVAGEHEAFTIEKRYLRKTGEVVWASTTVSAVRSPAGEFEYAVAVLNDITARKQAEEQARQLARVIEESGDFVGMATLDGQLQYINPAGRALVGLGEAEVPGLRVTDLFLSADLPFVQEVILPATRAQGRWTGDFRFRHFRSGEAIDVSANQFVVTDPGSGEPVALATVTRDIRERKRAEAEVRALNAALEERVAERTAELQQANRELARSNTELERFAFVASHDLQEPLRSIASFSELLNRRYGERLDDQGRRYLDIVTRGAQRMKVLIDDLLVFSRLNAVHEPFGRVDMNEVAREALARLHAATQAAGAQVQVGPLPVVSGAPEELTRLLQNLVGNALKFRREGVRPEVRVSAQPAGRAWQFTVADNGIGIEPEYQGKVFEMFQRLHLRDRYEGTGLGLAIVRKVAERHGGAVWLDSEPGRGTSVHFTLQGEDSPAQPQGDWP</sequence>
<dbReference type="SMART" id="SM00091">
    <property type="entry name" value="PAS"/>
    <property type="match status" value="3"/>
</dbReference>
<evidence type="ECO:0000259" key="10">
    <source>
        <dbReference type="PROSITE" id="PS50113"/>
    </source>
</evidence>
<dbReference type="Pfam" id="PF13185">
    <property type="entry name" value="GAF_2"/>
    <property type="match status" value="1"/>
</dbReference>
<keyword evidence="4" id="KW-0808">Transferase</keyword>
<accession>A0A2T3W5Q0</accession>
<protein>
    <recommendedName>
        <fullName evidence="2">histidine kinase</fullName>
        <ecNumber evidence="2">2.7.13.3</ecNumber>
    </recommendedName>
</protein>
<dbReference type="InterPro" id="IPR003661">
    <property type="entry name" value="HisK_dim/P_dom"/>
</dbReference>
<dbReference type="AlphaFoldDB" id="A0A2T3W5Q0"/>
<evidence type="ECO:0000256" key="3">
    <source>
        <dbReference type="ARBA" id="ARBA00022553"/>
    </source>
</evidence>
<evidence type="ECO:0000259" key="9">
    <source>
        <dbReference type="PROSITE" id="PS50112"/>
    </source>
</evidence>
<dbReference type="Pfam" id="PF01590">
    <property type="entry name" value="GAF"/>
    <property type="match status" value="1"/>
</dbReference>
<dbReference type="InterPro" id="IPR052162">
    <property type="entry name" value="Sensor_kinase/Photoreceptor"/>
</dbReference>
<evidence type="ECO:0000256" key="7">
    <source>
        <dbReference type="SAM" id="MobiDB-lite"/>
    </source>
</evidence>
<dbReference type="InterPro" id="IPR036097">
    <property type="entry name" value="HisK_dim/P_sf"/>
</dbReference>
<dbReference type="InterPro" id="IPR035965">
    <property type="entry name" value="PAS-like_dom_sf"/>
</dbReference>
<dbReference type="SMART" id="SM00065">
    <property type="entry name" value="GAF"/>
    <property type="match status" value="2"/>
</dbReference>
<evidence type="ECO:0000256" key="5">
    <source>
        <dbReference type="ARBA" id="ARBA00022777"/>
    </source>
</evidence>
<dbReference type="Pfam" id="PF02518">
    <property type="entry name" value="HATPase_c"/>
    <property type="match status" value="1"/>
</dbReference>
<dbReference type="InterPro" id="IPR000700">
    <property type="entry name" value="PAS-assoc_C"/>
</dbReference>
<dbReference type="Pfam" id="PF00989">
    <property type="entry name" value="PAS"/>
    <property type="match status" value="1"/>
</dbReference>
<comment type="caution">
    <text evidence="11">The sequence shown here is derived from an EMBL/GenBank/DDBJ whole genome shotgun (WGS) entry which is preliminary data.</text>
</comment>
<dbReference type="InterPro" id="IPR000014">
    <property type="entry name" value="PAS"/>
</dbReference>
<dbReference type="EMBL" id="PYSV01000014">
    <property type="protein sequence ID" value="PTA67211.1"/>
    <property type="molecule type" value="Genomic_DNA"/>
</dbReference>
<keyword evidence="12" id="KW-1185">Reference proteome</keyword>
<dbReference type="SMART" id="SM00387">
    <property type="entry name" value="HATPase_c"/>
    <property type="match status" value="1"/>
</dbReference>
<dbReference type="CDD" id="cd00082">
    <property type="entry name" value="HisKA"/>
    <property type="match status" value="1"/>
</dbReference>
<dbReference type="PRINTS" id="PR00344">
    <property type="entry name" value="BCTRLSENSOR"/>
</dbReference>
<keyword evidence="3" id="KW-0597">Phosphoprotein</keyword>
<dbReference type="InterPro" id="IPR029016">
    <property type="entry name" value="GAF-like_dom_sf"/>
</dbReference>
<evidence type="ECO:0000313" key="12">
    <source>
        <dbReference type="Proteomes" id="UP000240317"/>
    </source>
</evidence>
<dbReference type="PANTHER" id="PTHR43304">
    <property type="entry name" value="PHYTOCHROME-LIKE PROTEIN CPH1"/>
    <property type="match status" value="1"/>
</dbReference>
<dbReference type="NCBIfam" id="TIGR00229">
    <property type="entry name" value="sensory_box"/>
    <property type="match status" value="3"/>
</dbReference>
<dbReference type="Gene3D" id="3.30.565.10">
    <property type="entry name" value="Histidine kinase-like ATPase, C-terminal domain"/>
    <property type="match status" value="1"/>
</dbReference>
<comment type="catalytic activity">
    <reaction evidence="1">
        <text>ATP + protein L-histidine = ADP + protein N-phospho-L-histidine.</text>
        <dbReference type="EC" id="2.7.13.3"/>
    </reaction>
</comment>
<dbReference type="Gene3D" id="3.30.450.20">
    <property type="entry name" value="PAS domain"/>
    <property type="match status" value="3"/>
</dbReference>
<dbReference type="PANTHER" id="PTHR43304:SF1">
    <property type="entry name" value="PAC DOMAIN-CONTAINING PROTEIN"/>
    <property type="match status" value="1"/>
</dbReference>
<feature type="domain" description="PAC" evidence="10">
    <location>
        <begin position="707"/>
        <end position="761"/>
    </location>
</feature>
<reference evidence="11 12" key="1">
    <citation type="submission" date="2018-03" db="EMBL/GenBank/DDBJ databases">
        <title>Draft genome of Deinococcus sp. OD32.</title>
        <authorList>
            <person name="Wang X.-P."/>
            <person name="Du Z.-J."/>
        </authorList>
    </citation>
    <scope>NUCLEOTIDE SEQUENCE [LARGE SCALE GENOMIC DNA]</scope>
    <source>
        <strain evidence="11 12">OD32</strain>
    </source>
</reference>
<dbReference type="SUPFAM" id="SSF55781">
    <property type="entry name" value="GAF domain-like"/>
    <property type="match status" value="2"/>
</dbReference>
<dbReference type="InterPro" id="IPR003018">
    <property type="entry name" value="GAF"/>
</dbReference>
<dbReference type="GO" id="GO:0006355">
    <property type="term" value="P:regulation of DNA-templated transcription"/>
    <property type="evidence" value="ECO:0007669"/>
    <property type="project" value="InterPro"/>
</dbReference>
<proteinExistence type="predicted"/>
<dbReference type="InterPro" id="IPR004358">
    <property type="entry name" value="Sig_transdc_His_kin-like_C"/>
</dbReference>